<evidence type="ECO:0000313" key="3">
    <source>
        <dbReference type="Proteomes" id="UP000054886"/>
    </source>
</evidence>
<organism evidence="2 3">
    <name type="scientific">Candida glabrata</name>
    <name type="common">Yeast</name>
    <name type="synonym">Torulopsis glabrata</name>
    <dbReference type="NCBI Taxonomy" id="5478"/>
    <lineage>
        <taxon>Eukaryota</taxon>
        <taxon>Fungi</taxon>
        <taxon>Dikarya</taxon>
        <taxon>Ascomycota</taxon>
        <taxon>Saccharomycotina</taxon>
        <taxon>Saccharomycetes</taxon>
        <taxon>Saccharomycetales</taxon>
        <taxon>Saccharomycetaceae</taxon>
        <taxon>Nakaseomyces</taxon>
    </lineage>
</organism>
<sequence length="440" mass="50399">MLNDILVEVAEKTQLLESLIIPHERALTESDYSDQLENIRAEISATLNSLSNLNDLLISHDGPLRTEISSLMASKSKLKKINMKELTLLNEQETLETLRNDSSNLESSRPGFTTQQQQSITIASSYRHELQKYLDLVDVEKTSLNTNKLADNSKISEENVENSDFNFNLKRYEKQQSILHSALTVNEIEIKKLETLLKEFRKDNNFIRDELKLINSNLKSHEDLISDELKQIDESRYAIMQSIGYSGRNEQQSSILDSIVKLSIKKPDIRTLIQERIEEYSNLLNFIDMKLNGLDQMLQEYKSRKSEWAEKSILWSQCLALISELEVTVRDQLSSAHTIGSEISPDQIKAQIKKFLSKLNKLLDESDLEGVVYSLVRNEVNSLNVALDEMNQMPQIKNDISDRESIHNPSFKLISKSPPKTGFSSENVSYKLNNTNIKKD</sequence>
<evidence type="ECO:0000313" key="2">
    <source>
        <dbReference type="EMBL" id="KTB08071.1"/>
    </source>
</evidence>
<dbReference type="VEuPathDB" id="FungiDB:CAGL0M00968g"/>
<dbReference type="EMBL" id="LLZZ01000106">
    <property type="protein sequence ID" value="KTB08071.1"/>
    <property type="molecule type" value="Genomic_DNA"/>
</dbReference>
<proteinExistence type="predicted"/>
<reference evidence="2 3" key="1">
    <citation type="submission" date="2015-10" db="EMBL/GenBank/DDBJ databases">
        <title>Draft genomes sequences of Candida glabrata isolates 1A, 1B, 2A, 2B, 3A and 3B.</title>
        <authorList>
            <person name="Haavelsrud O.E."/>
            <person name="Gaustad P."/>
        </authorList>
    </citation>
    <scope>NUCLEOTIDE SEQUENCE [LARGE SCALE GENOMIC DNA]</scope>
    <source>
        <strain evidence="2">910700640</strain>
    </source>
</reference>
<dbReference type="VEuPathDB" id="FungiDB:GWK60_M00891"/>
<dbReference type="VEuPathDB" id="FungiDB:GVI51_M00891"/>
<feature type="coiled-coil region" evidence="1">
    <location>
        <begin position="183"/>
        <end position="210"/>
    </location>
</feature>
<dbReference type="VEuPathDB" id="FungiDB:GW608_M00891"/>
<name>A0A0W0DRD1_CANGB</name>
<keyword evidence="1" id="KW-0175">Coiled coil</keyword>
<dbReference type="VEuPathDB" id="FungiDB:B1J91_M00968g"/>
<comment type="caution">
    <text evidence="2">The sequence shown here is derived from an EMBL/GenBank/DDBJ whole genome shotgun (WGS) entry which is preliminary data.</text>
</comment>
<evidence type="ECO:0000256" key="1">
    <source>
        <dbReference type="SAM" id="Coils"/>
    </source>
</evidence>
<protein>
    <submittedName>
        <fullName evidence="2">Autophagy-related protein 23</fullName>
    </submittedName>
</protein>
<gene>
    <name evidence="2" type="ORF">AO440_003899</name>
</gene>
<accession>A0A0W0DRD1</accession>
<dbReference type="AlphaFoldDB" id="A0A0W0DRD1"/>
<dbReference type="Proteomes" id="UP000054886">
    <property type="component" value="Unassembled WGS sequence"/>
</dbReference>